<dbReference type="Proteomes" id="UP000257109">
    <property type="component" value="Unassembled WGS sequence"/>
</dbReference>
<accession>A0A371EEV8</accession>
<name>A0A371EEV8_MUCPR</name>
<dbReference type="AlphaFoldDB" id="A0A371EEV8"/>
<organism evidence="1 2">
    <name type="scientific">Mucuna pruriens</name>
    <name type="common">Velvet bean</name>
    <name type="synonym">Dolichos pruriens</name>
    <dbReference type="NCBI Taxonomy" id="157652"/>
    <lineage>
        <taxon>Eukaryota</taxon>
        <taxon>Viridiplantae</taxon>
        <taxon>Streptophyta</taxon>
        <taxon>Embryophyta</taxon>
        <taxon>Tracheophyta</taxon>
        <taxon>Spermatophyta</taxon>
        <taxon>Magnoliopsida</taxon>
        <taxon>eudicotyledons</taxon>
        <taxon>Gunneridae</taxon>
        <taxon>Pentapetalae</taxon>
        <taxon>rosids</taxon>
        <taxon>fabids</taxon>
        <taxon>Fabales</taxon>
        <taxon>Fabaceae</taxon>
        <taxon>Papilionoideae</taxon>
        <taxon>50 kb inversion clade</taxon>
        <taxon>NPAAA clade</taxon>
        <taxon>indigoferoid/millettioid clade</taxon>
        <taxon>Phaseoleae</taxon>
        <taxon>Mucuna</taxon>
    </lineage>
</organism>
<sequence length="117" mass="13326">MAFWGRGGGVSFGLIRIKDLIGLGARLKEKGTLGKLKKPCCSDLSVVYQIGRIWEMSHQSRGISQFINLTLFSKFVSWESHRDGSISMHNLDFRQICIECELQIRSWNMLCHIMSSC</sequence>
<dbReference type="EMBL" id="QJKJ01014343">
    <property type="protein sequence ID" value="RDX64529.1"/>
    <property type="molecule type" value="Genomic_DNA"/>
</dbReference>
<evidence type="ECO:0000313" key="2">
    <source>
        <dbReference type="Proteomes" id="UP000257109"/>
    </source>
</evidence>
<evidence type="ECO:0000313" key="1">
    <source>
        <dbReference type="EMBL" id="RDX64529.1"/>
    </source>
</evidence>
<reference evidence="1" key="1">
    <citation type="submission" date="2018-05" db="EMBL/GenBank/DDBJ databases">
        <title>Draft genome of Mucuna pruriens seed.</title>
        <authorList>
            <person name="Nnadi N.E."/>
            <person name="Vos R."/>
            <person name="Hasami M.H."/>
            <person name="Devisetty U.K."/>
            <person name="Aguiy J.C."/>
        </authorList>
    </citation>
    <scope>NUCLEOTIDE SEQUENCE [LARGE SCALE GENOMIC DNA]</scope>
    <source>
        <strain evidence="1">JCA_2017</strain>
    </source>
</reference>
<proteinExistence type="predicted"/>
<protein>
    <submittedName>
        <fullName evidence="1">Uncharacterized protein</fullName>
    </submittedName>
</protein>
<comment type="caution">
    <text evidence="1">The sequence shown here is derived from an EMBL/GenBank/DDBJ whole genome shotgun (WGS) entry which is preliminary data.</text>
</comment>
<feature type="non-terminal residue" evidence="1">
    <location>
        <position position="1"/>
    </location>
</feature>
<gene>
    <name evidence="1" type="ORF">CR513_56906</name>
</gene>
<keyword evidence="2" id="KW-1185">Reference proteome</keyword>